<evidence type="ECO:0000256" key="1">
    <source>
        <dbReference type="ARBA" id="ARBA00006484"/>
    </source>
</evidence>
<reference evidence="4" key="1">
    <citation type="submission" date="2020-12" db="EMBL/GenBank/DDBJ databases">
        <title>Leucobacter sp. CAS2, isolated from Chromium sludge.</title>
        <authorList>
            <person name="Xu Z."/>
        </authorList>
    </citation>
    <scope>NUCLEOTIDE SEQUENCE</scope>
    <source>
        <strain evidence="4">CSA2</strain>
    </source>
</reference>
<dbReference type="PANTHER" id="PTHR42760">
    <property type="entry name" value="SHORT-CHAIN DEHYDROGENASES/REDUCTASES FAMILY MEMBER"/>
    <property type="match status" value="1"/>
</dbReference>
<evidence type="ECO:0000313" key="5">
    <source>
        <dbReference type="Proteomes" id="UP000618733"/>
    </source>
</evidence>
<gene>
    <name evidence="4" type="ORF">JD292_07430</name>
</gene>
<dbReference type="Proteomes" id="UP000618733">
    <property type="component" value="Unassembled WGS sequence"/>
</dbReference>
<dbReference type="PANTHER" id="PTHR42760:SF133">
    <property type="entry name" value="3-OXOACYL-[ACYL-CARRIER-PROTEIN] REDUCTASE"/>
    <property type="match status" value="1"/>
</dbReference>
<dbReference type="AlphaFoldDB" id="A0A934QC30"/>
<dbReference type="PRINTS" id="PR00081">
    <property type="entry name" value="GDHRDH"/>
</dbReference>
<evidence type="ECO:0000313" key="4">
    <source>
        <dbReference type="EMBL" id="MBK0421904.1"/>
    </source>
</evidence>
<dbReference type="GO" id="GO:0016616">
    <property type="term" value="F:oxidoreductase activity, acting on the CH-OH group of donors, NAD or NADP as acceptor"/>
    <property type="evidence" value="ECO:0007669"/>
    <property type="project" value="UniProtKB-ARBA"/>
</dbReference>
<dbReference type="InterPro" id="IPR036291">
    <property type="entry name" value="NAD(P)-bd_dom_sf"/>
</dbReference>
<comment type="similarity">
    <text evidence="1">Belongs to the short-chain dehydrogenases/reductases (SDR) family.</text>
</comment>
<sequence>MSGRPESGPEPCPAARPLGTALVTGGASGIGLAIARGLVARGFGVVVTGRTEPDADLGPHLDFLRVDHADPRAADAVAAATGALERFGPLTALVNNVGRRHNDAIADLDRASLLETLALNTVSPMLLTSRLAPRLGDARGAVVNVSSRLAVVGMPGVAGYAASKGAINAFTVAAAVELAPLGIRVNAVAPGMTRTPLIEAWLAEQPDPAAAEAHVSDRVPLGRLGRPEDVAGAVVFLASPESAFITGAVLPADGGYTVS</sequence>
<evidence type="ECO:0000259" key="3">
    <source>
        <dbReference type="SMART" id="SM00822"/>
    </source>
</evidence>
<comment type="caution">
    <text evidence="4">The sequence shown here is derived from an EMBL/GenBank/DDBJ whole genome shotgun (WGS) entry which is preliminary data.</text>
</comment>
<dbReference type="Gene3D" id="3.40.50.720">
    <property type="entry name" value="NAD(P)-binding Rossmann-like Domain"/>
    <property type="match status" value="1"/>
</dbReference>
<dbReference type="RefSeq" id="WP_200132110.1">
    <property type="nucleotide sequence ID" value="NZ_JAEHOI010000006.1"/>
</dbReference>
<dbReference type="InterPro" id="IPR020904">
    <property type="entry name" value="Sc_DH/Rdtase_CS"/>
</dbReference>
<accession>A0A934QC30</accession>
<name>A0A934QC30_9MICO</name>
<dbReference type="PROSITE" id="PS00061">
    <property type="entry name" value="ADH_SHORT"/>
    <property type="match status" value="1"/>
</dbReference>
<dbReference type="SUPFAM" id="SSF51735">
    <property type="entry name" value="NAD(P)-binding Rossmann-fold domains"/>
    <property type="match status" value="1"/>
</dbReference>
<dbReference type="PRINTS" id="PR00080">
    <property type="entry name" value="SDRFAMILY"/>
</dbReference>
<protein>
    <submittedName>
        <fullName evidence="4">SDR family oxidoreductase</fullName>
    </submittedName>
</protein>
<dbReference type="InterPro" id="IPR057326">
    <property type="entry name" value="KR_dom"/>
</dbReference>
<dbReference type="FunFam" id="3.40.50.720:FF:000084">
    <property type="entry name" value="Short-chain dehydrogenase reductase"/>
    <property type="match status" value="1"/>
</dbReference>
<dbReference type="InterPro" id="IPR002347">
    <property type="entry name" value="SDR_fam"/>
</dbReference>
<keyword evidence="5" id="KW-1185">Reference proteome</keyword>
<organism evidence="4 5">
    <name type="scientific">Leucobacter edaphi</name>
    <dbReference type="NCBI Taxonomy" id="2796472"/>
    <lineage>
        <taxon>Bacteria</taxon>
        <taxon>Bacillati</taxon>
        <taxon>Actinomycetota</taxon>
        <taxon>Actinomycetes</taxon>
        <taxon>Micrococcales</taxon>
        <taxon>Microbacteriaceae</taxon>
        <taxon>Leucobacter</taxon>
    </lineage>
</organism>
<dbReference type="EMBL" id="JAEHOI010000006">
    <property type="protein sequence ID" value="MBK0421904.1"/>
    <property type="molecule type" value="Genomic_DNA"/>
</dbReference>
<feature type="domain" description="Ketoreductase" evidence="3">
    <location>
        <begin position="19"/>
        <end position="191"/>
    </location>
</feature>
<proteinExistence type="inferred from homology"/>
<evidence type="ECO:0000256" key="2">
    <source>
        <dbReference type="ARBA" id="ARBA00023002"/>
    </source>
</evidence>
<keyword evidence="2" id="KW-0560">Oxidoreductase</keyword>
<dbReference type="Pfam" id="PF13561">
    <property type="entry name" value="adh_short_C2"/>
    <property type="match status" value="1"/>
</dbReference>
<dbReference type="CDD" id="cd05233">
    <property type="entry name" value="SDR_c"/>
    <property type="match status" value="1"/>
</dbReference>
<dbReference type="SMART" id="SM00822">
    <property type="entry name" value="PKS_KR"/>
    <property type="match status" value="1"/>
</dbReference>